<name>A0A538SVK4_UNCEI</name>
<dbReference type="InterPro" id="IPR004380">
    <property type="entry name" value="Asp_race"/>
</dbReference>
<dbReference type="AlphaFoldDB" id="A0A538SVK4"/>
<dbReference type="Proteomes" id="UP000317716">
    <property type="component" value="Unassembled WGS sequence"/>
</dbReference>
<evidence type="ECO:0000313" key="4">
    <source>
        <dbReference type="Proteomes" id="UP000317716"/>
    </source>
</evidence>
<sequence>MHHIGILAHSADGAALCFLEMVRDSARRLEEHHHPEITLSVLPMAPVLEAYDRNELGAVRAHLARTASRLANAGCDFFVCPDNTAHIALEADGAPLPLPGLHIAEIVAQRAKAEGRRCVGLVGTRWTMAGSVYPRALARAGLAMKAPPAEDREFVNDVIFGELCQGVIRDESRAEYVRIIEGLKRAGCDVVALSCTENPLLVTPEISPLPTLDSTRLLARAAVAVACGDSALPAWRGGSFAARR</sequence>
<dbReference type="NCBIfam" id="TIGR00035">
    <property type="entry name" value="asp_race"/>
    <property type="match status" value="1"/>
</dbReference>
<comment type="similarity">
    <text evidence="1">Belongs to the aspartate/glutamate racemases family.</text>
</comment>
<evidence type="ECO:0000256" key="1">
    <source>
        <dbReference type="ARBA" id="ARBA00007847"/>
    </source>
</evidence>
<accession>A0A538SVK4</accession>
<dbReference type="PANTHER" id="PTHR21198">
    <property type="entry name" value="GLUTAMATE RACEMASE"/>
    <property type="match status" value="1"/>
</dbReference>
<dbReference type="EMBL" id="VBOS01000218">
    <property type="protein sequence ID" value="TMQ55385.1"/>
    <property type="molecule type" value="Genomic_DNA"/>
</dbReference>
<evidence type="ECO:0000313" key="3">
    <source>
        <dbReference type="EMBL" id="TMQ55385.1"/>
    </source>
</evidence>
<gene>
    <name evidence="3" type="ORF">E6K72_06445</name>
</gene>
<dbReference type="Gene3D" id="3.40.50.1860">
    <property type="match status" value="2"/>
</dbReference>
<proteinExistence type="inferred from homology"/>
<keyword evidence="2 3" id="KW-0413">Isomerase</keyword>
<dbReference type="SUPFAM" id="SSF53681">
    <property type="entry name" value="Aspartate/glutamate racemase"/>
    <property type="match status" value="2"/>
</dbReference>
<dbReference type="EC" id="5.1.1.-" evidence="3"/>
<dbReference type="PANTHER" id="PTHR21198:SF7">
    <property type="entry name" value="ASPARTATE-GLUTAMATE RACEMASE FAMILY"/>
    <property type="match status" value="1"/>
</dbReference>
<dbReference type="InterPro" id="IPR015942">
    <property type="entry name" value="Asp/Glu/hydantoin_racemase"/>
</dbReference>
<dbReference type="InterPro" id="IPR001920">
    <property type="entry name" value="Asp/Glu_race"/>
</dbReference>
<dbReference type="GO" id="GO:0047661">
    <property type="term" value="F:amino-acid racemase activity"/>
    <property type="evidence" value="ECO:0007669"/>
    <property type="project" value="InterPro"/>
</dbReference>
<organism evidence="3 4">
    <name type="scientific">Eiseniibacteriota bacterium</name>
    <dbReference type="NCBI Taxonomy" id="2212470"/>
    <lineage>
        <taxon>Bacteria</taxon>
        <taxon>Candidatus Eiseniibacteriota</taxon>
    </lineage>
</organism>
<protein>
    <submittedName>
        <fullName evidence="3">Amino acid racemase</fullName>
        <ecNumber evidence="3">5.1.1.-</ecNumber>
    </submittedName>
</protein>
<reference evidence="3 4" key="1">
    <citation type="journal article" date="2019" name="Nat. Microbiol.">
        <title>Mediterranean grassland soil C-N compound turnover is dependent on rainfall and depth, and is mediated by genomically divergent microorganisms.</title>
        <authorList>
            <person name="Diamond S."/>
            <person name="Andeer P.F."/>
            <person name="Li Z."/>
            <person name="Crits-Christoph A."/>
            <person name="Burstein D."/>
            <person name="Anantharaman K."/>
            <person name="Lane K.R."/>
            <person name="Thomas B.C."/>
            <person name="Pan C."/>
            <person name="Northen T.R."/>
            <person name="Banfield J.F."/>
        </authorList>
    </citation>
    <scope>NUCLEOTIDE SEQUENCE [LARGE SCALE GENOMIC DNA]</scope>
    <source>
        <strain evidence="3">WS_2</strain>
    </source>
</reference>
<evidence type="ECO:0000256" key="2">
    <source>
        <dbReference type="ARBA" id="ARBA00023235"/>
    </source>
</evidence>
<comment type="caution">
    <text evidence="3">The sequence shown here is derived from an EMBL/GenBank/DDBJ whole genome shotgun (WGS) entry which is preliminary data.</text>
</comment>
<dbReference type="Pfam" id="PF01177">
    <property type="entry name" value="Asp_Glu_race"/>
    <property type="match status" value="1"/>
</dbReference>